<keyword evidence="2" id="KW-0238">DNA-binding</keyword>
<evidence type="ECO:0000256" key="3">
    <source>
        <dbReference type="ARBA" id="ARBA00023163"/>
    </source>
</evidence>
<dbReference type="CDD" id="cd07377">
    <property type="entry name" value="WHTH_GntR"/>
    <property type="match status" value="1"/>
</dbReference>
<keyword evidence="6" id="KW-1185">Reference proteome</keyword>
<dbReference type="PANTHER" id="PTHR43537:SF6">
    <property type="entry name" value="HTH-TYPE TRANSCRIPTIONAL REPRESSOR RSPR"/>
    <property type="match status" value="1"/>
</dbReference>
<dbReference type="InterPro" id="IPR036390">
    <property type="entry name" value="WH_DNA-bd_sf"/>
</dbReference>
<keyword evidence="1" id="KW-0805">Transcription regulation</keyword>
<dbReference type="SUPFAM" id="SSF48008">
    <property type="entry name" value="GntR ligand-binding domain-like"/>
    <property type="match status" value="1"/>
</dbReference>
<evidence type="ECO:0000313" key="5">
    <source>
        <dbReference type="EMBL" id="PJM75677.1"/>
    </source>
</evidence>
<sequence length="236" mass="26927">MEDKPLRKHRGQSARALAYTHILNAIVDGTYAPGTLLSESDLATHLNVSRQPVREAMILIASNRLVTVRPQSGTYVAYIDPEEVRQAQFIREAIEVSSLELCTNIPPNDLDTLKDCIRQQREATSREEFYPLDENFHRALLTIPGNTNAWSLVTGAKAHLDRVRYLGLEGFRDIQRYVDDHANIVNALAGGDITTAQNAMRTHLRFVLDDLNHIRERYPEYFEPPKPGRRRERPTQ</sequence>
<protein>
    <submittedName>
        <fullName evidence="5">GntR family transcriptional regulator</fullName>
    </submittedName>
</protein>
<dbReference type="Pfam" id="PF00392">
    <property type="entry name" value="GntR"/>
    <property type="match status" value="1"/>
</dbReference>
<dbReference type="Pfam" id="PF07729">
    <property type="entry name" value="FCD"/>
    <property type="match status" value="1"/>
</dbReference>
<dbReference type="RefSeq" id="WP_100512682.1">
    <property type="nucleotide sequence ID" value="NZ_PEBK01000003.1"/>
</dbReference>
<dbReference type="Gene3D" id="1.10.10.10">
    <property type="entry name" value="Winged helix-like DNA-binding domain superfamily/Winged helix DNA-binding domain"/>
    <property type="match status" value="1"/>
</dbReference>
<dbReference type="InterPro" id="IPR036388">
    <property type="entry name" value="WH-like_DNA-bd_sf"/>
</dbReference>
<dbReference type="SMART" id="SM00895">
    <property type="entry name" value="FCD"/>
    <property type="match status" value="1"/>
</dbReference>
<dbReference type="EMBL" id="PEBK01000003">
    <property type="protein sequence ID" value="PJM75677.1"/>
    <property type="molecule type" value="Genomic_DNA"/>
</dbReference>
<keyword evidence="3" id="KW-0804">Transcription</keyword>
<comment type="caution">
    <text evidence="5">The sequence shown here is derived from an EMBL/GenBank/DDBJ whole genome shotgun (WGS) entry which is preliminary data.</text>
</comment>
<evidence type="ECO:0000313" key="6">
    <source>
        <dbReference type="Proteomes" id="UP000231451"/>
    </source>
</evidence>
<dbReference type="AlphaFoldDB" id="A0A2M9HFU7"/>
<evidence type="ECO:0000259" key="4">
    <source>
        <dbReference type="PROSITE" id="PS50949"/>
    </source>
</evidence>
<dbReference type="SUPFAM" id="SSF46785">
    <property type="entry name" value="Winged helix' DNA-binding domain"/>
    <property type="match status" value="1"/>
</dbReference>
<dbReference type="OrthoDB" id="3267569at2"/>
<evidence type="ECO:0000256" key="2">
    <source>
        <dbReference type="ARBA" id="ARBA00023125"/>
    </source>
</evidence>
<dbReference type="SMART" id="SM00345">
    <property type="entry name" value="HTH_GNTR"/>
    <property type="match status" value="1"/>
</dbReference>
<dbReference type="InterPro" id="IPR008920">
    <property type="entry name" value="TF_FadR/GntR_C"/>
</dbReference>
<name>A0A2M9HFU7_9BIFI</name>
<gene>
    <name evidence="5" type="ORF">CSQ87_04475</name>
</gene>
<dbReference type="PANTHER" id="PTHR43537">
    <property type="entry name" value="TRANSCRIPTIONAL REGULATOR, GNTR FAMILY"/>
    <property type="match status" value="1"/>
</dbReference>
<dbReference type="InterPro" id="IPR011711">
    <property type="entry name" value="GntR_C"/>
</dbReference>
<reference evidence="5 6" key="1">
    <citation type="submission" date="2017-10" db="EMBL/GenBank/DDBJ databases">
        <title>Draft genome sequences of strains TRE 1, TRE 9, TRE H and TRI 7, isolated from tamarins, belonging to four potential novel Bifidobacterium species.</title>
        <authorList>
            <person name="Mattarelli P."/>
            <person name="Modesto M."/>
            <person name="Puglisi E."/>
            <person name="Morelli L."/>
            <person name="Spezio C."/>
            <person name="Bonetti A."/>
            <person name="Sandri C."/>
        </authorList>
    </citation>
    <scope>NUCLEOTIDE SEQUENCE [LARGE SCALE GENOMIC DNA]</scope>
    <source>
        <strain evidence="6">TRI7</strain>
    </source>
</reference>
<accession>A0A2M9HFU7</accession>
<organism evidence="5 6">
    <name type="scientific">Bifidobacterium simiarum</name>
    <dbReference type="NCBI Taxonomy" id="2045441"/>
    <lineage>
        <taxon>Bacteria</taxon>
        <taxon>Bacillati</taxon>
        <taxon>Actinomycetota</taxon>
        <taxon>Actinomycetes</taxon>
        <taxon>Bifidobacteriales</taxon>
        <taxon>Bifidobacteriaceae</taxon>
        <taxon>Bifidobacterium</taxon>
    </lineage>
</organism>
<dbReference type="InterPro" id="IPR000524">
    <property type="entry name" value="Tscrpt_reg_HTH_GntR"/>
</dbReference>
<feature type="domain" description="HTH gntR-type" evidence="4">
    <location>
        <begin position="12"/>
        <end position="79"/>
    </location>
</feature>
<evidence type="ECO:0000256" key="1">
    <source>
        <dbReference type="ARBA" id="ARBA00023015"/>
    </source>
</evidence>
<dbReference type="GO" id="GO:0003700">
    <property type="term" value="F:DNA-binding transcription factor activity"/>
    <property type="evidence" value="ECO:0007669"/>
    <property type="project" value="InterPro"/>
</dbReference>
<dbReference type="GO" id="GO:0003677">
    <property type="term" value="F:DNA binding"/>
    <property type="evidence" value="ECO:0007669"/>
    <property type="project" value="UniProtKB-KW"/>
</dbReference>
<proteinExistence type="predicted"/>
<dbReference type="Proteomes" id="UP000231451">
    <property type="component" value="Unassembled WGS sequence"/>
</dbReference>
<dbReference type="Gene3D" id="1.20.120.530">
    <property type="entry name" value="GntR ligand-binding domain-like"/>
    <property type="match status" value="1"/>
</dbReference>
<dbReference type="PROSITE" id="PS50949">
    <property type="entry name" value="HTH_GNTR"/>
    <property type="match status" value="1"/>
</dbReference>